<proteinExistence type="inferred from homology"/>
<feature type="compositionally biased region" description="Polar residues" evidence="8">
    <location>
        <begin position="313"/>
        <end position="332"/>
    </location>
</feature>
<dbReference type="Pfam" id="PF00169">
    <property type="entry name" value="PH"/>
    <property type="match status" value="1"/>
</dbReference>
<evidence type="ECO:0000256" key="3">
    <source>
        <dbReference type="ARBA" id="ARBA00022448"/>
    </source>
</evidence>
<keyword evidence="3 7" id="KW-0813">Transport</keyword>
<dbReference type="Gene3D" id="2.30.29.30">
    <property type="entry name" value="Pleckstrin-homology domain (PH domain)/Phosphotyrosine-binding domain (PTB)"/>
    <property type="match status" value="1"/>
</dbReference>
<evidence type="ECO:0000313" key="13">
    <source>
        <dbReference type="Proteomes" id="UP000241769"/>
    </source>
</evidence>
<dbReference type="InterPro" id="IPR000219">
    <property type="entry name" value="DH_dom"/>
</dbReference>
<evidence type="ECO:0000256" key="1">
    <source>
        <dbReference type="ARBA" id="ARBA00004141"/>
    </source>
</evidence>
<dbReference type="Pfam" id="PF00854">
    <property type="entry name" value="PTR2"/>
    <property type="match status" value="1"/>
</dbReference>
<keyword evidence="4 7" id="KW-0812">Transmembrane</keyword>
<dbReference type="PROSITE" id="PS50010">
    <property type="entry name" value="DH_2"/>
    <property type="match status" value="1"/>
</dbReference>
<evidence type="ECO:0000256" key="6">
    <source>
        <dbReference type="ARBA" id="ARBA00023136"/>
    </source>
</evidence>
<feature type="transmembrane region" description="Helical" evidence="9">
    <location>
        <begin position="1312"/>
        <end position="1332"/>
    </location>
</feature>
<evidence type="ECO:0000256" key="9">
    <source>
        <dbReference type="SAM" id="Phobius"/>
    </source>
</evidence>
<dbReference type="PROSITE" id="PS50003">
    <property type="entry name" value="PH_DOMAIN"/>
    <property type="match status" value="1"/>
</dbReference>
<feature type="transmembrane region" description="Helical" evidence="9">
    <location>
        <begin position="1487"/>
        <end position="1510"/>
    </location>
</feature>
<dbReference type="Proteomes" id="UP000241769">
    <property type="component" value="Unassembled WGS sequence"/>
</dbReference>
<feature type="compositionally biased region" description="Basic and acidic residues" evidence="8">
    <location>
        <begin position="73"/>
        <end position="82"/>
    </location>
</feature>
<dbReference type="SMART" id="SM00233">
    <property type="entry name" value="PH"/>
    <property type="match status" value="2"/>
</dbReference>
<dbReference type="GO" id="GO:0005085">
    <property type="term" value="F:guanyl-nucleotide exchange factor activity"/>
    <property type="evidence" value="ECO:0007669"/>
    <property type="project" value="InterPro"/>
</dbReference>
<evidence type="ECO:0000313" key="12">
    <source>
        <dbReference type="EMBL" id="PRP83295.1"/>
    </source>
</evidence>
<feature type="transmembrane region" description="Helical" evidence="9">
    <location>
        <begin position="1130"/>
        <end position="1148"/>
    </location>
</feature>
<dbReference type="InterPro" id="IPR035899">
    <property type="entry name" value="DBL_dom_sf"/>
</dbReference>
<feature type="region of interest" description="Disordered" evidence="8">
    <location>
        <begin position="132"/>
        <end position="237"/>
    </location>
</feature>
<sequence length="1527" mass="170646">MLVLSGRCHSSCVNNSRKIRKYASCPFTTHSPKPLFFIAPERIISRQNAAKTAQSNEQASQPPRPLSQLPADAPERPKRPDRPPPSAPLPVTTPSSIKSRSLTNESIPIIVDYNLTRHIRAELFNASNNLLSRSLDGSKSSTIGGRTTARPVLPPRGFRWGGAAGSTEDKPQEAETISPPPATPASTPRAPTAAPTTTSSTTIPSTTTPSTTSQPQTTSPAPTPVSTLRNNREISSKTGFDMSQLLLRVEKKDFNSWTDNVDRQNDIREEQQRTDVEKSEKNPRIIERRVSSKLMVRTRSADDLKPDIILEDSPTTPEKSNENSMKNLGSSNVNSNLAELRKLQNEIPPVHVRVNYDEETCDYWRAKYRELIVATQQREGLLEEKILALQREKAMLISKLTSAQQPPNSPSLQSTTSPTTGRKAALSLSTTIPLTTSTGTLSPPASSVSNLSPHLLARLSAGTNAIRSVKSLPPPTNETPEEKKLRYYKETVKEILRTENEYVSDLIVLHEVYLYPLKMKSGRILNANDSDAFDQLTLKTTDLLGVNTEFLTELNTLDDDIQEGKRDYKDIGKVFLKYAEFFKIYATYCAYQDGFKTGVYDKSVSKNKQLSSFLETARQDPRCRRLGLLDFLIMPMQRICRYPLLLRELVNYAKECQLTHDDISTAFNKISDVVNIVNERKGQIEVVEKTRIVCDGIEAVEGEALVNPSRMLVKDGIVQRTVADGKIEEVTGEVESSANFLTQKVLAKAQRKNSWVYRCRMDILDVQFRELSNSSFMLVCTTNNKKETLTTDDKEQWQQSIVECMTKIQKDIKGSFMSESQLKRFAEFTTYEGTLNKLSAGSWKTRHFSLKEGVMYRSKAKTKGGKSKGQLQLTSSTVIEEYHGGEEQFAFIVKPEKGKNWILRAEDEFSMHEWLNVLYKHKLLGDGRVEAVVQLPQKSNFPSLHTANSQFNTIPRQNITSPSGTMVNSVLNEERTPLLPQETKTSVNDELPEPTEEEKKTLRRVSDAMPVAAFLIVLVEFCERFAFFGLTGPWVNYVQWPLPPGSNTGAPHDTENGQPGALGRGQQMSTALNQFFTLWCYLTPVLGAIIADTKWGKFKTIAVSAGLYLFGILVLLFTAIPPVLTKGDVPLYGLIASMTIIGVAAGGIKSNVSTLVAEQYTNTKQRVKTLPSGEKVIIDPGVTIQRIFNWFYLMINVGGLASIATTSAERYVGYWLSYTIPAALFFGVPLVLIIGYSRYVKTPPRGSVLLEAFRVWKIVFSWNPRTWFSGEDRYELAKPSFITNGPQNRPLWLTWDDAFVDELKRTVAACRVFLFFPIYWLAFGQITANLVSQAATMETHHIPNDVLNNFDPITVILLIPIMDTFVYPGLRRCGIRFPPMARIFVGFILSAVAIAYAAGLQWYIYKFSECGQYASECKPAPISVWVQVPAYVLMAMSEIFASITGLEYAFNKAPARLKSLVMSMFLLTSAVGSALNLALVPVSKDPYLVWMYVGVGSAALVFGVIFYIVFYKRDAHEEEENSIGKDR</sequence>
<feature type="domain" description="PH" evidence="10">
    <location>
        <begin position="828"/>
        <end position="923"/>
    </location>
</feature>
<name>A0A2P6NH63_9EUKA</name>
<evidence type="ECO:0000256" key="8">
    <source>
        <dbReference type="SAM" id="MobiDB-lite"/>
    </source>
</evidence>
<dbReference type="Pfam" id="PF00621">
    <property type="entry name" value="RhoGEF"/>
    <property type="match status" value="1"/>
</dbReference>
<evidence type="ECO:0000256" key="2">
    <source>
        <dbReference type="ARBA" id="ARBA00005982"/>
    </source>
</evidence>
<keyword evidence="5 9" id="KW-1133">Transmembrane helix</keyword>
<dbReference type="InterPro" id="IPR018456">
    <property type="entry name" value="PTR2_symporter_CS"/>
</dbReference>
<reference evidence="12 13" key="1">
    <citation type="journal article" date="2018" name="Genome Biol. Evol.">
        <title>Multiple Roots of Fruiting Body Formation in Amoebozoa.</title>
        <authorList>
            <person name="Hillmann F."/>
            <person name="Forbes G."/>
            <person name="Novohradska S."/>
            <person name="Ferling I."/>
            <person name="Riege K."/>
            <person name="Groth M."/>
            <person name="Westermann M."/>
            <person name="Marz M."/>
            <person name="Spaller T."/>
            <person name="Winckler T."/>
            <person name="Schaap P."/>
            <person name="Glockner G."/>
        </authorList>
    </citation>
    <scope>NUCLEOTIDE SEQUENCE [LARGE SCALE GENOMIC DNA]</scope>
    <source>
        <strain evidence="12 13">Jena</strain>
    </source>
</reference>
<evidence type="ECO:0000256" key="7">
    <source>
        <dbReference type="RuleBase" id="RU003755"/>
    </source>
</evidence>
<evidence type="ECO:0000256" key="4">
    <source>
        <dbReference type="ARBA" id="ARBA00022692"/>
    </source>
</evidence>
<dbReference type="FunFam" id="1.20.1250.20:FF:000085">
    <property type="entry name" value="MFS peptide transporter Ptr2"/>
    <property type="match status" value="1"/>
</dbReference>
<feature type="transmembrane region" description="Helical" evidence="9">
    <location>
        <begin position="1214"/>
        <end position="1236"/>
    </location>
</feature>
<dbReference type="GO" id="GO:0006857">
    <property type="term" value="P:oligopeptide transport"/>
    <property type="evidence" value="ECO:0007669"/>
    <property type="project" value="InterPro"/>
</dbReference>
<dbReference type="InterPro" id="IPR001849">
    <property type="entry name" value="PH_domain"/>
</dbReference>
<evidence type="ECO:0000256" key="5">
    <source>
        <dbReference type="ARBA" id="ARBA00022989"/>
    </source>
</evidence>
<evidence type="ECO:0000259" key="10">
    <source>
        <dbReference type="PROSITE" id="PS50003"/>
    </source>
</evidence>
<dbReference type="SMART" id="SM00325">
    <property type="entry name" value="RhoGEF"/>
    <property type="match status" value="1"/>
</dbReference>
<keyword evidence="6 9" id="KW-0472">Membrane</keyword>
<dbReference type="InterPro" id="IPR000109">
    <property type="entry name" value="POT_fam"/>
</dbReference>
<dbReference type="InterPro" id="IPR011993">
    <property type="entry name" value="PH-like_dom_sf"/>
</dbReference>
<comment type="subcellular location">
    <subcellularLocation>
        <location evidence="1 7">Membrane</location>
        <topology evidence="1 7">Multi-pass membrane protein</topology>
    </subcellularLocation>
</comment>
<feature type="domain" description="DH" evidence="11">
    <location>
        <begin position="487"/>
        <end position="680"/>
    </location>
</feature>
<feature type="region of interest" description="Disordered" evidence="8">
    <location>
        <begin position="308"/>
        <end position="332"/>
    </location>
</feature>
<feature type="transmembrane region" description="Helical" evidence="9">
    <location>
        <begin position="1382"/>
        <end position="1404"/>
    </location>
</feature>
<dbReference type="SUPFAM" id="SSF103473">
    <property type="entry name" value="MFS general substrate transporter"/>
    <property type="match status" value="1"/>
</dbReference>
<comment type="similarity">
    <text evidence="2 7">Belongs to the major facilitator superfamily. Proton-dependent oligopeptide transporter (POT/PTR) (TC 2.A.17) family.</text>
</comment>
<organism evidence="12 13">
    <name type="scientific">Planoprotostelium fungivorum</name>
    <dbReference type="NCBI Taxonomy" id="1890364"/>
    <lineage>
        <taxon>Eukaryota</taxon>
        <taxon>Amoebozoa</taxon>
        <taxon>Evosea</taxon>
        <taxon>Variosea</taxon>
        <taxon>Cavosteliida</taxon>
        <taxon>Cavosteliaceae</taxon>
        <taxon>Planoprotostelium</taxon>
    </lineage>
</organism>
<feature type="transmembrane region" description="Helical" evidence="9">
    <location>
        <begin position="1424"/>
        <end position="1448"/>
    </location>
</feature>
<dbReference type="InterPro" id="IPR036259">
    <property type="entry name" value="MFS_trans_sf"/>
</dbReference>
<feature type="transmembrane region" description="Helical" evidence="9">
    <location>
        <begin position="1103"/>
        <end position="1124"/>
    </location>
</feature>
<dbReference type="PANTHER" id="PTHR11654">
    <property type="entry name" value="OLIGOPEPTIDE TRANSPORTER-RELATED"/>
    <property type="match status" value="1"/>
</dbReference>
<feature type="region of interest" description="Disordered" evidence="8">
    <location>
        <begin position="47"/>
        <end position="99"/>
    </location>
</feature>
<feature type="transmembrane region" description="Helical" evidence="9">
    <location>
        <begin position="1071"/>
        <end position="1091"/>
    </location>
</feature>
<keyword evidence="13" id="KW-1185">Reference proteome</keyword>
<protein>
    <submittedName>
        <fullName evidence="12">Oligopeptide transporter</fullName>
    </submittedName>
</protein>
<dbReference type="OrthoDB" id="8904098at2759"/>
<dbReference type="GO" id="GO:0005886">
    <property type="term" value="C:plasma membrane"/>
    <property type="evidence" value="ECO:0007669"/>
    <property type="project" value="UniProtKB-ARBA"/>
</dbReference>
<feature type="compositionally biased region" description="Low complexity" evidence="8">
    <location>
        <begin position="404"/>
        <end position="425"/>
    </location>
</feature>
<comment type="caution">
    <text evidence="12">The sequence shown here is derived from an EMBL/GenBank/DDBJ whole genome shotgun (WGS) entry which is preliminary data.</text>
</comment>
<feature type="transmembrane region" description="Helical" evidence="9">
    <location>
        <begin position="1190"/>
        <end position="1208"/>
    </location>
</feature>
<dbReference type="CDD" id="cd00821">
    <property type="entry name" value="PH"/>
    <property type="match status" value="1"/>
</dbReference>
<dbReference type="GO" id="GO:0022857">
    <property type="term" value="F:transmembrane transporter activity"/>
    <property type="evidence" value="ECO:0007669"/>
    <property type="project" value="InterPro"/>
</dbReference>
<dbReference type="STRING" id="1890364.A0A2P6NH63"/>
<feature type="transmembrane region" description="Helical" evidence="9">
    <location>
        <begin position="1352"/>
        <end position="1370"/>
    </location>
</feature>
<dbReference type="SUPFAM" id="SSF50729">
    <property type="entry name" value="PH domain-like"/>
    <property type="match status" value="2"/>
</dbReference>
<dbReference type="Gene3D" id="1.20.1250.20">
    <property type="entry name" value="MFS general substrate transporter like domains"/>
    <property type="match status" value="1"/>
</dbReference>
<dbReference type="SUPFAM" id="SSF48065">
    <property type="entry name" value="DBL homology domain (DH-domain)"/>
    <property type="match status" value="1"/>
</dbReference>
<dbReference type="EMBL" id="MDYQ01000085">
    <property type="protein sequence ID" value="PRP83295.1"/>
    <property type="molecule type" value="Genomic_DNA"/>
</dbReference>
<evidence type="ECO:0000259" key="11">
    <source>
        <dbReference type="PROSITE" id="PS50010"/>
    </source>
</evidence>
<feature type="region of interest" description="Disordered" evidence="8">
    <location>
        <begin position="400"/>
        <end position="425"/>
    </location>
</feature>
<feature type="region of interest" description="Disordered" evidence="8">
    <location>
        <begin position="978"/>
        <end position="999"/>
    </location>
</feature>
<dbReference type="InParanoid" id="A0A2P6NH63"/>
<feature type="compositionally biased region" description="Polar residues" evidence="8">
    <location>
        <begin position="132"/>
        <end position="145"/>
    </location>
</feature>
<feature type="compositionally biased region" description="Low complexity" evidence="8">
    <location>
        <begin position="184"/>
        <end position="227"/>
    </location>
</feature>
<feature type="transmembrane region" description="Helical" evidence="9">
    <location>
        <begin position="1460"/>
        <end position="1481"/>
    </location>
</feature>
<dbReference type="Gene3D" id="1.20.900.10">
    <property type="entry name" value="Dbl homology (DH) domain"/>
    <property type="match status" value="1"/>
</dbReference>
<gene>
    <name evidence="12" type="ORF">PROFUN_09507</name>
</gene>
<dbReference type="CDD" id="cd00160">
    <property type="entry name" value="RhoGEF"/>
    <property type="match status" value="1"/>
</dbReference>
<accession>A0A2P6NH63</accession>
<dbReference type="PROSITE" id="PS01023">
    <property type="entry name" value="PTR2_2"/>
    <property type="match status" value="1"/>
</dbReference>
<feature type="compositionally biased region" description="Polar residues" evidence="8">
    <location>
        <begin position="47"/>
        <end position="61"/>
    </location>
</feature>